<keyword evidence="5" id="KW-0347">Helicase</keyword>
<gene>
    <name evidence="5" type="primary">dnaB_2</name>
    <name evidence="5" type="ORF">XA3_09610</name>
</gene>
<name>A0AAU9D864_9LACO</name>
<dbReference type="InterPro" id="IPR058660">
    <property type="entry name" value="WHD_DnaB"/>
</dbReference>
<comment type="similarity">
    <text evidence="1">Belongs to the DnaB/DnaD family.</text>
</comment>
<feature type="compositionally biased region" description="Basic and acidic residues" evidence="2">
    <location>
        <begin position="408"/>
        <end position="432"/>
    </location>
</feature>
<feature type="region of interest" description="Disordered" evidence="2">
    <location>
        <begin position="378"/>
        <end position="432"/>
    </location>
</feature>
<reference evidence="5 6" key="1">
    <citation type="journal article" date="2023" name="Microbiol. Spectr.">
        <title>Symbiosis of Carpenter Bees with Uncharacterized Lactic Acid Bacteria Showing NAD Auxotrophy.</title>
        <authorList>
            <person name="Kawasaki S."/>
            <person name="Ozawa K."/>
            <person name="Mori T."/>
            <person name="Yamamoto A."/>
            <person name="Ito M."/>
            <person name="Ohkuma M."/>
            <person name="Sakamoto M."/>
            <person name="Matsutani M."/>
        </authorList>
    </citation>
    <scope>NUCLEOTIDE SEQUENCE [LARGE SCALE GENOMIC DNA]</scope>
    <source>
        <strain evidence="5 6">XA3</strain>
    </source>
</reference>
<dbReference type="AlphaFoldDB" id="A0AAU9D864"/>
<organism evidence="5 6">
    <name type="scientific">Xylocopilactobacillus apicola</name>
    <dbReference type="NCBI Taxonomy" id="2932184"/>
    <lineage>
        <taxon>Bacteria</taxon>
        <taxon>Bacillati</taxon>
        <taxon>Bacillota</taxon>
        <taxon>Bacilli</taxon>
        <taxon>Lactobacillales</taxon>
        <taxon>Lactobacillaceae</taxon>
        <taxon>Xylocopilactobacillus</taxon>
    </lineage>
</organism>
<dbReference type="RefSeq" id="WP_317636419.1">
    <property type="nucleotide sequence ID" value="NZ_AP026802.1"/>
</dbReference>
<evidence type="ECO:0000256" key="1">
    <source>
        <dbReference type="ARBA" id="ARBA00093462"/>
    </source>
</evidence>
<proteinExistence type="inferred from homology"/>
<dbReference type="GO" id="GO:0004386">
    <property type="term" value="F:helicase activity"/>
    <property type="evidence" value="ECO:0007669"/>
    <property type="project" value="UniProtKB-KW"/>
</dbReference>
<feature type="domain" description="Replicative helicase loading/DNA remodeling protein DnaB N-terminal winged helix" evidence="4">
    <location>
        <begin position="7"/>
        <end position="230"/>
    </location>
</feature>
<keyword evidence="5" id="KW-0067">ATP-binding</keyword>
<evidence type="ECO:0000256" key="2">
    <source>
        <dbReference type="SAM" id="MobiDB-lite"/>
    </source>
</evidence>
<sequence>MNSRNLHPRDGFLVTNANYFSELSQQVLTDLYLPIIGTDANSLYLYLWQLTTQKLVSIDRYQHTRIINATGESIGQIESALTKLEGIGLVRTFLRKDIIGSLFLYELSAPVSPEKFFEDDLLSSYLNEILGEKNVLELQEKYTLHPANVQKFKEITTPFFTAYKFAKTRLNQEKPELNYQPARSPINFQFDQNLFLTLMAKNGVSQQLTERNLRQFSEFCMFYNINELELANALITSGSIKNDQFLPDRLTDYLNLRLASHGVKKAEKTTVSTEKLSGEEQKLIQKSINLSPYEFIKQVKDKFGGYPSNSEIAIVRKLIQRQKLPNEVINILIYYEINRYTSLSQKVTDVVANDWLKDGIQSAEEALVHIKNFKHDQQKKTSYTRRKSSKPVPKWFNEDSNQTTSKDQVSKENLSELIRQEEEKRRKLEGQK</sequence>
<feature type="domain" description="DnaB/C C-terminal" evidence="3">
    <location>
        <begin position="297"/>
        <end position="369"/>
    </location>
</feature>
<dbReference type="KEGG" id="xap:XA3_09610"/>
<keyword evidence="5" id="KW-0547">Nucleotide-binding</keyword>
<evidence type="ECO:0000313" key="5">
    <source>
        <dbReference type="EMBL" id="BDR58520.1"/>
    </source>
</evidence>
<dbReference type="Pfam" id="PF25888">
    <property type="entry name" value="WHD_DnaB"/>
    <property type="match status" value="1"/>
</dbReference>
<dbReference type="InterPro" id="IPR006343">
    <property type="entry name" value="DnaB/C_C"/>
</dbReference>
<keyword evidence="5" id="KW-0378">Hydrolase</keyword>
<dbReference type="Proteomes" id="UP001321861">
    <property type="component" value="Chromosome"/>
</dbReference>
<protein>
    <submittedName>
        <fullName evidence="5">Helicase DnaB</fullName>
    </submittedName>
</protein>
<dbReference type="Gene3D" id="1.10.10.630">
    <property type="entry name" value="DnaD domain-like"/>
    <property type="match status" value="1"/>
</dbReference>
<feature type="compositionally biased region" description="Polar residues" evidence="2">
    <location>
        <begin position="398"/>
        <end position="407"/>
    </location>
</feature>
<evidence type="ECO:0000259" key="4">
    <source>
        <dbReference type="Pfam" id="PF25888"/>
    </source>
</evidence>
<evidence type="ECO:0000259" key="3">
    <source>
        <dbReference type="Pfam" id="PF07261"/>
    </source>
</evidence>
<accession>A0AAU9D864</accession>
<dbReference type="InterPro" id="IPR034829">
    <property type="entry name" value="DnaD-like_sf"/>
</dbReference>
<dbReference type="Pfam" id="PF07261">
    <property type="entry name" value="DnaB_2"/>
    <property type="match status" value="1"/>
</dbReference>
<keyword evidence="6" id="KW-1185">Reference proteome</keyword>
<dbReference type="EMBL" id="AP026802">
    <property type="protein sequence ID" value="BDR58520.1"/>
    <property type="molecule type" value="Genomic_DNA"/>
</dbReference>
<evidence type="ECO:0000313" key="6">
    <source>
        <dbReference type="Proteomes" id="UP001321861"/>
    </source>
</evidence>